<feature type="region of interest" description="Disordered" evidence="1">
    <location>
        <begin position="69"/>
        <end position="101"/>
    </location>
</feature>
<accession>A0A225VU14</accession>
<comment type="caution">
    <text evidence="2">The sequence shown here is derived from an EMBL/GenBank/DDBJ whole genome shotgun (WGS) entry which is preliminary data.</text>
</comment>
<evidence type="ECO:0000256" key="1">
    <source>
        <dbReference type="SAM" id="MobiDB-lite"/>
    </source>
</evidence>
<dbReference type="GO" id="GO:0003964">
    <property type="term" value="F:RNA-directed DNA polymerase activity"/>
    <property type="evidence" value="ECO:0007669"/>
    <property type="project" value="UniProtKB-KW"/>
</dbReference>
<sequence length="116" mass="12720">MTAAPSEREFHCEVQDDIPNLFIVKVFVEELLVLVLGDKFDMVLGMPWLARHDPIIDWEKRTVVRFGRRGATESDGPVSAADTPNGASDPPSETVARAAVSGRTAWSARAITSRGR</sequence>
<dbReference type="Proteomes" id="UP000198211">
    <property type="component" value="Unassembled WGS sequence"/>
</dbReference>
<evidence type="ECO:0000313" key="3">
    <source>
        <dbReference type="Proteomes" id="UP000198211"/>
    </source>
</evidence>
<keyword evidence="3" id="KW-1185">Reference proteome</keyword>
<organism evidence="2 3">
    <name type="scientific">Phytophthora megakarya</name>
    <dbReference type="NCBI Taxonomy" id="4795"/>
    <lineage>
        <taxon>Eukaryota</taxon>
        <taxon>Sar</taxon>
        <taxon>Stramenopiles</taxon>
        <taxon>Oomycota</taxon>
        <taxon>Peronosporomycetes</taxon>
        <taxon>Peronosporales</taxon>
        <taxon>Peronosporaceae</taxon>
        <taxon>Phytophthora</taxon>
    </lineage>
</organism>
<dbReference type="EMBL" id="NBNE01003166">
    <property type="protein sequence ID" value="OWZ08408.1"/>
    <property type="molecule type" value="Genomic_DNA"/>
</dbReference>
<dbReference type="Gene3D" id="2.40.70.10">
    <property type="entry name" value="Acid Proteases"/>
    <property type="match status" value="1"/>
</dbReference>
<evidence type="ECO:0000313" key="2">
    <source>
        <dbReference type="EMBL" id="OWZ08408.1"/>
    </source>
</evidence>
<dbReference type="OrthoDB" id="128646at2759"/>
<proteinExistence type="predicted"/>
<keyword evidence="2" id="KW-0695">RNA-directed DNA polymerase</keyword>
<reference evidence="3" key="1">
    <citation type="submission" date="2017-03" db="EMBL/GenBank/DDBJ databases">
        <title>Phytopthora megakarya and P. palmivora, two closely related causual agents of cacao black pod achieved similar genome size and gene model numbers by different mechanisms.</title>
        <authorList>
            <person name="Ali S."/>
            <person name="Shao J."/>
            <person name="Larry D.J."/>
            <person name="Kronmiller B."/>
            <person name="Shen D."/>
            <person name="Strem M.D."/>
            <person name="Melnick R.L."/>
            <person name="Guiltinan M.J."/>
            <person name="Tyler B.M."/>
            <person name="Meinhardt L.W."/>
            <person name="Bailey B.A."/>
        </authorList>
    </citation>
    <scope>NUCLEOTIDE SEQUENCE [LARGE SCALE GENOMIC DNA]</scope>
    <source>
        <strain evidence="3">zdho120</strain>
    </source>
</reference>
<protein>
    <submittedName>
        <fullName evidence="2">Reverse transcriptase</fullName>
    </submittedName>
</protein>
<dbReference type="InterPro" id="IPR021109">
    <property type="entry name" value="Peptidase_aspartic_dom_sf"/>
</dbReference>
<gene>
    <name evidence="2" type="ORF">PHMEG_00019057</name>
</gene>
<dbReference type="AlphaFoldDB" id="A0A225VU14"/>
<keyword evidence="2" id="KW-0808">Transferase</keyword>
<keyword evidence="2" id="KW-0548">Nucleotidyltransferase</keyword>
<name>A0A225VU14_9STRA</name>